<dbReference type="RefSeq" id="WP_039259085.1">
    <property type="nucleotide sequence ID" value="NZ_JDRY01000015.1"/>
</dbReference>
<dbReference type="EMBL" id="JDRY01000015">
    <property type="protein sequence ID" value="KGN00835.1"/>
    <property type="molecule type" value="Genomic_DNA"/>
</dbReference>
<name>A0A0A0IHB3_CLOBO</name>
<evidence type="ECO:0000313" key="1">
    <source>
        <dbReference type="EMBL" id="KGN00835.1"/>
    </source>
</evidence>
<gene>
    <name evidence="1" type="ORF">Z955_02440</name>
</gene>
<dbReference type="AlphaFoldDB" id="A0A0A0IHB3"/>
<protein>
    <submittedName>
        <fullName evidence="1">Xaa-His dipeptidase</fullName>
    </submittedName>
</protein>
<organism evidence="1 2">
    <name type="scientific">Clostridium botulinum C/D str. DC5</name>
    <dbReference type="NCBI Taxonomy" id="1443128"/>
    <lineage>
        <taxon>Bacteria</taxon>
        <taxon>Bacillati</taxon>
        <taxon>Bacillota</taxon>
        <taxon>Clostridia</taxon>
        <taxon>Eubacteriales</taxon>
        <taxon>Clostridiaceae</taxon>
        <taxon>Clostridium</taxon>
    </lineage>
</organism>
<dbReference type="Proteomes" id="UP000030014">
    <property type="component" value="Unassembled WGS sequence"/>
</dbReference>
<reference evidence="1 2" key="1">
    <citation type="submission" date="2014-01" db="EMBL/GenBank/DDBJ databases">
        <title>Plasmidome dynamics in the species complex Clostridium novyi sensu lato converts strains of independent lineages into distinctly different pathogens.</title>
        <authorList>
            <person name="Skarin H."/>
            <person name="Segerman B."/>
        </authorList>
    </citation>
    <scope>NUCLEOTIDE SEQUENCE [LARGE SCALE GENOMIC DNA]</scope>
    <source>
        <strain evidence="1 2">DC5</strain>
    </source>
</reference>
<accession>A0A0A0IHB3</accession>
<sequence length="162" mass="18606">MARSDSYEELIESSLDKIESWVAQGITDKEIADKLEIGYSTYRKYKGVNVALKGAIATGKDKANQEVEKALFKKCLGFKYTEEVATKVKNEVLSEDGKTILVKEDVVIKQVRKYSVPDLNAQKFWLTNKEKVKWKEDPHKVANDKEILKLKKKEIKSKVFNF</sequence>
<comment type="caution">
    <text evidence="1">The sequence shown here is derived from an EMBL/GenBank/DDBJ whole genome shotgun (WGS) entry which is preliminary data.</text>
</comment>
<proteinExistence type="predicted"/>
<evidence type="ECO:0000313" key="2">
    <source>
        <dbReference type="Proteomes" id="UP000030014"/>
    </source>
</evidence>